<dbReference type="InterPro" id="IPR006016">
    <property type="entry name" value="UspA"/>
</dbReference>
<dbReference type="EMBL" id="BJVI01000026">
    <property type="protein sequence ID" value="GEL18809.1"/>
    <property type="molecule type" value="Genomic_DNA"/>
</dbReference>
<feature type="domain" description="UspA" evidence="4">
    <location>
        <begin position="6"/>
        <end position="146"/>
    </location>
</feature>
<dbReference type="OrthoDB" id="3404132at2"/>
<dbReference type="GO" id="GO:0005524">
    <property type="term" value="F:ATP binding"/>
    <property type="evidence" value="ECO:0007669"/>
    <property type="project" value="UniProtKB-KW"/>
</dbReference>
<comment type="caution">
    <text evidence="5">The sequence shown here is derived from an EMBL/GenBank/DDBJ whole genome shotgun (WGS) entry which is preliminary data.</text>
</comment>
<reference evidence="5 6" key="1">
    <citation type="submission" date="2019-07" db="EMBL/GenBank/DDBJ databases">
        <title>Whole genome shotgun sequence of Pseudonocardia asaccharolytica NBRC 16224.</title>
        <authorList>
            <person name="Hosoyama A."/>
            <person name="Uohara A."/>
            <person name="Ohji S."/>
            <person name="Ichikawa N."/>
        </authorList>
    </citation>
    <scope>NUCLEOTIDE SEQUENCE [LARGE SCALE GENOMIC DNA]</scope>
    <source>
        <strain evidence="5 6">NBRC 16224</strain>
    </source>
</reference>
<dbReference type="STRING" id="1123024.GCA_000423625_01757"/>
<dbReference type="PRINTS" id="PR01438">
    <property type="entry name" value="UNVRSLSTRESS"/>
</dbReference>
<dbReference type="InterPro" id="IPR014729">
    <property type="entry name" value="Rossmann-like_a/b/a_fold"/>
</dbReference>
<evidence type="ECO:0000259" key="4">
    <source>
        <dbReference type="Pfam" id="PF00582"/>
    </source>
</evidence>
<comment type="similarity">
    <text evidence="1">Belongs to the universal stress protein A family.</text>
</comment>
<evidence type="ECO:0000256" key="3">
    <source>
        <dbReference type="ARBA" id="ARBA00022840"/>
    </source>
</evidence>
<keyword evidence="3" id="KW-0067">ATP-binding</keyword>
<evidence type="ECO:0000313" key="5">
    <source>
        <dbReference type="EMBL" id="GEL18809.1"/>
    </source>
</evidence>
<keyword evidence="2" id="KW-0547">Nucleotide-binding</keyword>
<dbReference type="PANTHER" id="PTHR46268">
    <property type="entry name" value="STRESS RESPONSE PROTEIN NHAX"/>
    <property type="match status" value="1"/>
</dbReference>
<evidence type="ECO:0000313" key="6">
    <source>
        <dbReference type="Proteomes" id="UP000321328"/>
    </source>
</evidence>
<dbReference type="InterPro" id="IPR006015">
    <property type="entry name" value="Universal_stress_UspA"/>
</dbReference>
<dbReference type="PANTHER" id="PTHR46268:SF27">
    <property type="entry name" value="UNIVERSAL STRESS PROTEIN RV2623"/>
    <property type="match status" value="1"/>
</dbReference>
<organism evidence="5 6">
    <name type="scientific">Pseudonocardia asaccharolytica DSM 44247 = NBRC 16224</name>
    <dbReference type="NCBI Taxonomy" id="1123024"/>
    <lineage>
        <taxon>Bacteria</taxon>
        <taxon>Bacillati</taxon>
        <taxon>Actinomycetota</taxon>
        <taxon>Actinomycetes</taxon>
        <taxon>Pseudonocardiales</taxon>
        <taxon>Pseudonocardiaceae</taxon>
        <taxon>Pseudonocardia</taxon>
    </lineage>
</organism>
<dbReference type="Gene3D" id="3.40.50.620">
    <property type="entry name" value="HUPs"/>
    <property type="match status" value="2"/>
</dbReference>
<keyword evidence="6" id="KW-1185">Reference proteome</keyword>
<protein>
    <submittedName>
        <fullName evidence="5">Universal stress protein</fullName>
    </submittedName>
</protein>
<dbReference type="RefSeq" id="WP_028929711.1">
    <property type="nucleotide sequence ID" value="NZ_AUII01000005.1"/>
</dbReference>
<evidence type="ECO:0000256" key="1">
    <source>
        <dbReference type="ARBA" id="ARBA00008791"/>
    </source>
</evidence>
<evidence type="ECO:0000256" key="2">
    <source>
        <dbReference type="ARBA" id="ARBA00022741"/>
    </source>
</evidence>
<sequence length="292" mass="30647">MAEGNRRSILVGFDGSVPSRRAARWAVAEAASTDRPVQLAYVFRWPIPELAQLHVVDKIGDVGDARQAAGVLIDAAVRGFEELAPGVDVRGELVTGGTVEIMTSLAADAELLVLGASGQSGISQVLLGSSAAELARRVTSSIVIVRGVDEDGRGPVVVGVDGSVSSDRVVQFGFDFAARHGREVVAVHTWCDLPIDALSLTSVLDLDRVQVQKESDALLTDLLADARRRHPEVPVHHVTSVDRPAQALLDLAAGAGLLVVGRHGRARTEAPLGSVSHAVLHYAPCPVAVVAE</sequence>
<accession>A0A511D205</accession>
<proteinExistence type="inferred from homology"/>
<dbReference type="Proteomes" id="UP000321328">
    <property type="component" value="Unassembled WGS sequence"/>
</dbReference>
<feature type="domain" description="UspA" evidence="4">
    <location>
        <begin position="155"/>
        <end position="290"/>
    </location>
</feature>
<name>A0A511D205_9PSEU</name>
<dbReference type="SUPFAM" id="SSF52402">
    <property type="entry name" value="Adenine nucleotide alpha hydrolases-like"/>
    <property type="match status" value="2"/>
</dbReference>
<dbReference type="AlphaFoldDB" id="A0A511D205"/>
<dbReference type="Pfam" id="PF00582">
    <property type="entry name" value="Usp"/>
    <property type="match status" value="2"/>
</dbReference>
<gene>
    <name evidence="5" type="ORF">PA7_26460</name>
</gene>